<dbReference type="InterPro" id="IPR001752">
    <property type="entry name" value="Kinesin_motor_dom"/>
</dbReference>
<dbReference type="Pfam" id="PF00225">
    <property type="entry name" value="Kinesin"/>
    <property type="match status" value="1"/>
</dbReference>
<evidence type="ECO:0000256" key="4">
    <source>
        <dbReference type="ARBA" id="ARBA00022701"/>
    </source>
</evidence>
<proteinExistence type="inferred from homology"/>
<sequence>MDRLSIGMHVDIQRSDGRVHGALITNLRHDTKVVSVEWFEKGETKGKEIDLMALMRNNQTLFQQAAPPINAAPPVEKIIPPTTKSRASVLNQNQSQAISAPVSQTSKLNETISEFSNKSEPRRTTMATKTENNNNTDAARKNVATSRIPPVRSRPNNITSTIPSIVEVPKPMETEVLPPLQEETSVIPAPKSQVVSKIEELEKNREQRRVQQNEAKKQRELQKAIDPGNPNWQFLSMIRDYQSQVDYRPLRIIDEVGENRICVCVRKRPINKKEIGKKEIEVITIPNKDHVIVHQPQVKVDLTKYLDNQVFRFDYTFDENTTNEMVYKFTAQPLVRTVFQRGFATCFAYGQTGSGKTHTMGGIFDGKTQDCSNGVYALTAMDVFKQLNSPEYRGQGLSASCSFFEIYGAKVFDLLGKKAKLRVLEDGKRLVQVVGLKEFKVHSADDVLRLIKQGSDQRTAGQTSANSNSSRSHAVFQIILRKKEGNNDNLFGKFSLIDLAGNERGADTISSDRQTRLEGAEINKSLLALKECIRAMGRDQDHVPFRGSKLTLILRDSFIGKNAKICMIAMISPGMSCVENTMNTLRYADRVKELGSEAGVPSSSPMETDEFLLNAAASINVGSDNEENMDEGYNADERALLQGDKDYRGYQLAVEQMNKSEEKAIDEQQNLFEKLQKSIECIANRLEDTNSVDYDMEAHAHATIKETCEIINAASKCKAAYEKFLEKIGEEQRMSGRQVRK</sequence>
<name>A0AAD4R4D6_9BILA</name>
<dbReference type="EMBL" id="JAKKPZ010000033">
    <property type="protein sequence ID" value="KAI1708812.1"/>
    <property type="molecule type" value="Genomic_DNA"/>
</dbReference>
<accession>A0AAD4R4D6</accession>
<keyword evidence="8 14" id="KW-0067">ATP-binding</keyword>
<dbReference type="GO" id="GO:0051301">
    <property type="term" value="P:cell division"/>
    <property type="evidence" value="ECO:0007669"/>
    <property type="project" value="UniProtKB-KW"/>
</dbReference>
<dbReference type="SUPFAM" id="SSF52540">
    <property type="entry name" value="P-loop containing nucleoside triphosphate hydrolases"/>
    <property type="match status" value="1"/>
</dbReference>
<keyword evidence="4 15" id="KW-0493">Microtubule</keyword>
<dbReference type="GO" id="GO:0008017">
    <property type="term" value="F:microtubule binding"/>
    <property type="evidence" value="ECO:0007669"/>
    <property type="project" value="InterPro"/>
</dbReference>
<evidence type="ECO:0000256" key="3">
    <source>
        <dbReference type="ARBA" id="ARBA00022618"/>
    </source>
</evidence>
<evidence type="ECO:0000256" key="8">
    <source>
        <dbReference type="ARBA" id="ARBA00022840"/>
    </source>
</evidence>
<comment type="caution">
    <text evidence="19">The sequence shown here is derived from an EMBL/GenBank/DDBJ whole genome shotgun (WGS) entry which is preliminary data.</text>
</comment>
<evidence type="ECO:0000256" key="14">
    <source>
        <dbReference type="PROSITE-ProRule" id="PRU00283"/>
    </source>
</evidence>
<feature type="compositionally biased region" description="Polar residues" evidence="17">
    <location>
        <begin position="125"/>
        <end position="137"/>
    </location>
</feature>
<dbReference type="PRINTS" id="PR00380">
    <property type="entry name" value="KINESINHEAVY"/>
</dbReference>
<dbReference type="PROSITE" id="PS50067">
    <property type="entry name" value="KINESIN_MOTOR_2"/>
    <property type="match status" value="1"/>
</dbReference>
<keyword evidence="3" id="KW-0132">Cell division</keyword>
<dbReference type="Proteomes" id="UP001201812">
    <property type="component" value="Unassembled WGS sequence"/>
</dbReference>
<evidence type="ECO:0000256" key="5">
    <source>
        <dbReference type="ARBA" id="ARBA00022741"/>
    </source>
</evidence>
<evidence type="ECO:0000259" key="18">
    <source>
        <dbReference type="PROSITE" id="PS50067"/>
    </source>
</evidence>
<dbReference type="GO" id="GO:0003777">
    <property type="term" value="F:microtubule motor activity"/>
    <property type="evidence" value="ECO:0007669"/>
    <property type="project" value="InterPro"/>
</dbReference>
<dbReference type="InterPro" id="IPR019821">
    <property type="entry name" value="Kinesin_motor_CS"/>
</dbReference>
<evidence type="ECO:0000256" key="12">
    <source>
        <dbReference type="ARBA" id="ARBA00023306"/>
    </source>
</evidence>
<evidence type="ECO:0000256" key="15">
    <source>
        <dbReference type="RuleBase" id="RU000394"/>
    </source>
</evidence>
<dbReference type="Gene3D" id="3.40.850.10">
    <property type="entry name" value="Kinesin motor domain"/>
    <property type="match status" value="1"/>
</dbReference>
<dbReference type="InterPro" id="IPR027417">
    <property type="entry name" value="P-loop_NTPase"/>
</dbReference>
<keyword evidence="11" id="KW-0206">Cytoskeleton</keyword>
<feature type="region of interest" description="Disordered" evidence="17">
    <location>
        <begin position="114"/>
        <end position="143"/>
    </location>
</feature>
<dbReference type="InterPro" id="IPR027640">
    <property type="entry name" value="Kinesin-like_fam"/>
</dbReference>
<feature type="coiled-coil region" evidence="16">
    <location>
        <begin position="658"/>
        <end position="685"/>
    </location>
</feature>
<dbReference type="CDD" id="cd01367">
    <property type="entry name" value="KISc_KIF2_like"/>
    <property type="match status" value="1"/>
</dbReference>
<keyword evidence="6" id="KW-0498">Mitosis</keyword>
<organism evidence="19 20">
    <name type="scientific">Ditylenchus destructor</name>
    <dbReference type="NCBI Taxonomy" id="166010"/>
    <lineage>
        <taxon>Eukaryota</taxon>
        <taxon>Metazoa</taxon>
        <taxon>Ecdysozoa</taxon>
        <taxon>Nematoda</taxon>
        <taxon>Chromadorea</taxon>
        <taxon>Rhabditida</taxon>
        <taxon>Tylenchina</taxon>
        <taxon>Tylenchomorpha</taxon>
        <taxon>Sphaerularioidea</taxon>
        <taxon>Anguinidae</taxon>
        <taxon>Anguininae</taxon>
        <taxon>Ditylenchus</taxon>
    </lineage>
</organism>
<keyword evidence="10 14" id="KW-0505">Motor protein</keyword>
<keyword evidence="7" id="KW-0159">Chromosome partition</keyword>
<dbReference type="SMART" id="SM00129">
    <property type="entry name" value="KISc"/>
    <property type="match status" value="1"/>
</dbReference>
<dbReference type="GO" id="GO:0007019">
    <property type="term" value="P:microtubule depolymerization"/>
    <property type="evidence" value="ECO:0007669"/>
    <property type="project" value="TreeGrafter"/>
</dbReference>
<comment type="similarity">
    <text evidence="13">Belongs to the TRAFAC class myosin-kinesin ATPase superfamily. Kinesin family. KIN-13 subfamily.</text>
</comment>
<keyword evidence="5 14" id="KW-0547">Nucleotide-binding</keyword>
<evidence type="ECO:0000256" key="16">
    <source>
        <dbReference type="SAM" id="Coils"/>
    </source>
</evidence>
<evidence type="ECO:0000256" key="11">
    <source>
        <dbReference type="ARBA" id="ARBA00023212"/>
    </source>
</evidence>
<dbReference type="GO" id="GO:0007018">
    <property type="term" value="P:microtubule-based movement"/>
    <property type="evidence" value="ECO:0007669"/>
    <property type="project" value="InterPro"/>
</dbReference>
<dbReference type="InterPro" id="IPR054473">
    <property type="entry name" value="KIF2A-like_N"/>
</dbReference>
<dbReference type="GO" id="GO:0000922">
    <property type="term" value="C:spindle pole"/>
    <property type="evidence" value="ECO:0007669"/>
    <property type="project" value="UniProtKB-SubCell"/>
</dbReference>
<evidence type="ECO:0000256" key="1">
    <source>
        <dbReference type="ARBA" id="ARBA00004647"/>
    </source>
</evidence>
<protein>
    <recommendedName>
        <fullName evidence="15">Kinesin-like protein</fullName>
    </recommendedName>
</protein>
<dbReference type="PANTHER" id="PTHR47971:SF8">
    <property type="entry name" value="KINESIN-LIKE PROTEIN"/>
    <property type="match status" value="1"/>
</dbReference>
<dbReference type="FunFam" id="3.40.850.10:FF:000012">
    <property type="entry name" value="Kinesin-like protein"/>
    <property type="match status" value="1"/>
</dbReference>
<evidence type="ECO:0000313" key="19">
    <source>
        <dbReference type="EMBL" id="KAI1708812.1"/>
    </source>
</evidence>
<keyword evidence="12" id="KW-0131">Cell cycle</keyword>
<dbReference type="AlphaFoldDB" id="A0AAD4R4D6"/>
<evidence type="ECO:0000256" key="6">
    <source>
        <dbReference type="ARBA" id="ARBA00022776"/>
    </source>
</evidence>
<reference evidence="19" key="1">
    <citation type="submission" date="2022-01" db="EMBL/GenBank/DDBJ databases">
        <title>Genome Sequence Resource for Two Populations of Ditylenchus destructor, the Migratory Endoparasitic Phytonematode.</title>
        <authorList>
            <person name="Zhang H."/>
            <person name="Lin R."/>
            <person name="Xie B."/>
        </authorList>
    </citation>
    <scope>NUCLEOTIDE SEQUENCE</scope>
    <source>
        <strain evidence="19">BazhouSP</strain>
    </source>
</reference>
<feature type="domain" description="Kinesin motor" evidence="18">
    <location>
        <begin position="260"/>
        <end position="594"/>
    </location>
</feature>
<comment type="subcellular location">
    <subcellularLocation>
        <location evidence="1">Cytoplasm</location>
        <location evidence="1">Cytoskeleton</location>
        <location evidence="1">Spindle pole</location>
    </subcellularLocation>
</comment>
<dbReference type="InterPro" id="IPR036961">
    <property type="entry name" value="Kinesin_motor_dom_sf"/>
</dbReference>
<evidence type="ECO:0000256" key="2">
    <source>
        <dbReference type="ARBA" id="ARBA00022490"/>
    </source>
</evidence>
<evidence type="ECO:0000256" key="9">
    <source>
        <dbReference type="ARBA" id="ARBA00023054"/>
    </source>
</evidence>
<dbReference type="PROSITE" id="PS00411">
    <property type="entry name" value="KINESIN_MOTOR_1"/>
    <property type="match status" value="1"/>
</dbReference>
<dbReference type="PANTHER" id="PTHR47971">
    <property type="entry name" value="KINESIN-RELATED PROTEIN 6"/>
    <property type="match status" value="1"/>
</dbReference>
<dbReference type="GO" id="GO:0007059">
    <property type="term" value="P:chromosome segregation"/>
    <property type="evidence" value="ECO:0007669"/>
    <property type="project" value="UniProtKB-KW"/>
</dbReference>
<feature type="binding site" evidence="14">
    <location>
        <begin position="350"/>
        <end position="357"/>
    </location>
    <ligand>
        <name>ATP</name>
        <dbReference type="ChEBI" id="CHEBI:30616"/>
    </ligand>
</feature>
<evidence type="ECO:0000256" key="10">
    <source>
        <dbReference type="ARBA" id="ARBA00023175"/>
    </source>
</evidence>
<evidence type="ECO:0000256" key="17">
    <source>
        <dbReference type="SAM" id="MobiDB-lite"/>
    </source>
</evidence>
<evidence type="ECO:0000313" key="20">
    <source>
        <dbReference type="Proteomes" id="UP001201812"/>
    </source>
</evidence>
<gene>
    <name evidence="19" type="ORF">DdX_11566</name>
</gene>
<evidence type="ECO:0000256" key="7">
    <source>
        <dbReference type="ARBA" id="ARBA00022829"/>
    </source>
</evidence>
<dbReference type="GO" id="GO:0005828">
    <property type="term" value="C:kinetochore microtubule"/>
    <property type="evidence" value="ECO:0007669"/>
    <property type="project" value="UniProtKB-ARBA"/>
</dbReference>
<keyword evidence="20" id="KW-1185">Reference proteome</keyword>
<keyword evidence="9 16" id="KW-0175">Coiled coil</keyword>
<evidence type="ECO:0000256" key="13">
    <source>
        <dbReference type="ARBA" id="ARBA00061030"/>
    </source>
</evidence>
<dbReference type="Pfam" id="PF22923">
    <property type="entry name" value="KIF2A-like_1st"/>
    <property type="match status" value="1"/>
</dbReference>
<keyword evidence="2" id="KW-0963">Cytoplasm</keyword>
<dbReference type="GO" id="GO:0005524">
    <property type="term" value="F:ATP binding"/>
    <property type="evidence" value="ECO:0007669"/>
    <property type="project" value="UniProtKB-UniRule"/>
</dbReference>